<gene>
    <name evidence="9" type="ORF">LNTAR_23244</name>
</gene>
<feature type="domain" description="Glycoside hydrolase family 29 N-terminal" evidence="8">
    <location>
        <begin position="44"/>
        <end position="355"/>
    </location>
</feature>
<dbReference type="Gene3D" id="3.20.20.80">
    <property type="entry name" value="Glycosidases"/>
    <property type="match status" value="1"/>
</dbReference>
<dbReference type="AlphaFoldDB" id="A6DGP0"/>
<evidence type="ECO:0000256" key="1">
    <source>
        <dbReference type="ARBA" id="ARBA00004071"/>
    </source>
</evidence>
<dbReference type="SMART" id="SM00812">
    <property type="entry name" value="Alpha_L_fucos"/>
    <property type="match status" value="1"/>
</dbReference>
<dbReference type="RefSeq" id="WP_007277077.1">
    <property type="nucleotide sequence ID" value="NZ_ABCK01000002.1"/>
</dbReference>
<feature type="signal peptide" evidence="7">
    <location>
        <begin position="1"/>
        <end position="24"/>
    </location>
</feature>
<dbReference type="GO" id="GO:0004560">
    <property type="term" value="F:alpha-L-fucosidase activity"/>
    <property type="evidence" value="ECO:0007669"/>
    <property type="project" value="InterPro"/>
</dbReference>
<keyword evidence="6" id="KW-0326">Glycosidase</keyword>
<keyword evidence="5" id="KW-0378">Hydrolase</keyword>
<comment type="similarity">
    <text evidence="2">Belongs to the glycosyl hydrolase 29 family.</text>
</comment>
<dbReference type="InterPro" id="IPR013780">
    <property type="entry name" value="Glyco_hydro_b"/>
</dbReference>
<dbReference type="Gene3D" id="2.60.40.1180">
    <property type="entry name" value="Golgi alpha-mannosidase II"/>
    <property type="match status" value="1"/>
</dbReference>
<dbReference type="Proteomes" id="UP000004947">
    <property type="component" value="Unassembled WGS sequence"/>
</dbReference>
<name>A6DGP0_9BACT</name>
<dbReference type="PRINTS" id="PR00741">
    <property type="entry name" value="GLHYDRLASE29"/>
</dbReference>
<dbReference type="Gene3D" id="2.60.120.260">
    <property type="entry name" value="Galactose-binding domain-like"/>
    <property type="match status" value="1"/>
</dbReference>
<evidence type="ECO:0000256" key="7">
    <source>
        <dbReference type="SAM" id="SignalP"/>
    </source>
</evidence>
<dbReference type="InterPro" id="IPR000933">
    <property type="entry name" value="Glyco_hydro_29"/>
</dbReference>
<reference evidence="9 10" key="1">
    <citation type="journal article" date="2010" name="J. Bacteriol.">
        <title>Genome sequence of Lentisphaera araneosa HTCC2155T, the type species of the order Lentisphaerales in the phylum Lentisphaerae.</title>
        <authorList>
            <person name="Thrash J.C."/>
            <person name="Cho J.C."/>
            <person name="Vergin K.L."/>
            <person name="Morris R.M."/>
            <person name="Giovannoni S.J."/>
        </authorList>
    </citation>
    <scope>NUCLEOTIDE SEQUENCE [LARGE SCALE GENOMIC DNA]</scope>
    <source>
        <strain evidence="9 10">HTCC2155</strain>
    </source>
</reference>
<dbReference type="InterPro" id="IPR016286">
    <property type="entry name" value="FUC_metazoa-typ"/>
</dbReference>
<evidence type="ECO:0000256" key="3">
    <source>
        <dbReference type="ARBA" id="ARBA00012662"/>
    </source>
</evidence>
<dbReference type="SUPFAM" id="SSF51445">
    <property type="entry name" value="(Trans)glycosidases"/>
    <property type="match status" value="1"/>
</dbReference>
<dbReference type="PANTHER" id="PTHR10030">
    <property type="entry name" value="ALPHA-L-FUCOSIDASE"/>
    <property type="match status" value="1"/>
</dbReference>
<protein>
    <recommendedName>
        <fullName evidence="3">alpha-L-fucosidase</fullName>
        <ecNumber evidence="3">3.2.1.51</ecNumber>
    </recommendedName>
</protein>
<dbReference type="PANTHER" id="PTHR10030:SF37">
    <property type="entry name" value="ALPHA-L-FUCOSIDASE-RELATED"/>
    <property type="match status" value="1"/>
</dbReference>
<dbReference type="InterPro" id="IPR057739">
    <property type="entry name" value="Glyco_hydro_29_N"/>
</dbReference>
<evidence type="ECO:0000256" key="6">
    <source>
        <dbReference type="ARBA" id="ARBA00023295"/>
    </source>
</evidence>
<evidence type="ECO:0000256" key="5">
    <source>
        <dbReference type="ARBA" id="ARBA00022801"/>
    </source>
</evidence>
<sequence length="609" mass="68473">MKKLLSITSKFAMTAMMSLQVANAVPQEIVDTDMDKLWGERLELDAGERGAWFKEAKYAMFIHWGLYSGLAGDWKGKTHFGIGEWIMNKHLAGISVDEYRALAKDFNPVKFDAKAWVTLAKQSGMKYIVITAKHHDGFAMYDSAASDYNIKDASPFGRDPLKELADECRKQGIGFGFYYSQYQDWNEKDAFGNGWDFNPKEANFSKYFKEKCEPQVKELVTQYGDLAVLWFDTPGKMTKEDSMALVNLVKKHQPRCLINSRIGNGVGDYSSLGDMEIPPENVGGLWECVDTTNNSWSYAWYDENWKSGEQIAQNVISVVARGGTYMLNVGPRGDGSIPKGASEELLVAGQWIKNHAGTIYGAEASPWHKAFPWGDVTVNHGNLFLHVFDWPQSGKIYLPGLSNKISGAALLNLKGNVKVSKEGDWTIVSIPKVKPDAINPVIQLKYDGKLKVDHSLAFDGETTANLFSLFSKQKDCAVVQLRWMEKFGEWKHAEMIKKWTPTSEASWDVNVRKPGKYALEMTYSCDDKADYSEFEVLAGKTAMTIQALDTGDRMPSKRMFGRGLLPRVRTLRLGVVQFDKAGKQKVVFKTKKGNWEGFNLKALQLKAYK</sequence>
<dbReference type="InterPro" id="IPR017853">
    <property type="entry name" value="GH"/>
</dbReference>
<keyword evidence="4 7" id="KW-0732">Signal</keyword>
<dbReference type="EMBL" id="ABCK01000002">
    <property type="protein sequence ID" value="EDM29357.1"/>
    <property type="molecule type" value="Genomic_DNA"/>
</dbReference>
<evidence type="ECO:0000313" key="9">
    <source>
        <dbReference type="EMBL" id="EDM29357.1"/>
    </source>
</evidence>
<dbReference type="GO" id="GO:0005764">
    <property type="term" value="C:lysosome"/>
    <property type="evidence" value="ECO:0007669"/>
    <property type="project" value="TreeGrafter"/>
</dbReference>
<dbReference type="EC" id="3.2.1.51" evidence="3"/>
<dbReference type="OrthoDB" id="974797at2"/>
<comment type="caution">
    <text evidence="9">The sequence shown here is derived from an EMBL/GenBank/DDBJ whole genome shotgun (WGS) entry which is preliminary data.</text>
</comment>
<dbReference type="eggNOG" id="COG3669">
    <property type="taxonomic scope" value="Bacteria"/>
</dbReference>
<dbReference type="GO" id="GO:0016139">
    <property type="term" value="P:glycoside catabolic process"/>
    <property type="evidence" value="ECO:0007669"/>
    <property type="project" value="TreeGrafter"/>
</dbReference>
<dbReference type="GO" id="GO:0006004">
    <property type="term" value="P:fucose metabolic process"/>
    <property type="evidence" value="ECO:0007669"/>
    <property type="project" value="InterPro"/>
</dbReference>
<evidence type="ECO:0000256" key="2">
    <source>
        <dbReference type="ARBA" id="ARBA00007951"/>
    </source>
</evidence>
<proteinExistence type="inferred from homology"/>
<feature type="chain" id="PRO_5002693927" description="alpha-L-fucosidase" evidence="7">
    <location>
        <begin position="25"/>
        <end position="609"/>
    </location>
</feature>
<evidence type="ECO:0000313" key="10">
    <source>
        <dbReference type="Proteomes" id="UP000004947"/>
    </source>
</evidence>
<accession>A6DGP0</accession>
<dbReference type="Pfam" id="PF01120">
    <property type="entry name" value="Alpha_L_fucos"/>
    <property type="match status" value="1"/>
</dbReference>
<comment type="function">
    <text evidence="1">Alpha-L-fucosidase is responsible for hydrolyzing the alpha-1,6-linked fucose joined to the reducing-end N-acetylglucosamine of the carbohydrate moieties of glycoproteins.</text>
</comment>
<evidence type="ECO:0000256" key="4">
    <source>
        <dbReference type="ARBA" id="ARBA00022729"/>
    </source>
</evidence>
<keyword evidence="10" id="KW-1185">Reference proteome</keyword>
<organism evidence="9 10">
    <name type="scientific">Lentisphaera araneosa HTCC2155</name>
    <dbReference type="NCBI Taxonomy" id="313628"/>
    <lineage>
        <taxon>Bacteria</taxon>
        <taxon>Pseudomonadati</taxon>
        <taxon>Lentisphaerota</taxon>
        <taxon>Lentisphaeria</taxon>
        <taxon>Lentisphaerales</taxon>
        <taxon>Lentisphaeraceae</taxon>
        <taxon>Lentisphaera</taxon>
    </lineage>
</organism>
<evidence type="ECO:0000259" key="8">
    <source>
        <dbReference type="Pfam" id="PF01120"/>
    </source>
</evidence>
<dbReference type="STRING" id="313628.LNTAR_23244"/>